<dbReference type="InterPro" id="IPR050250">
    <property type="entry name" value="Macrolide_Exporter_MacB"/>
</dbReference>
<dbReference type="Pfam" id="PF12704">
    <property type="entry name" value="MacB_PCD"/>
    <property type="match status" value="2"/>
</dbReference>
<dbReference type="InterPro" id="IPR003838">
    <property type="entry name" value="ABC3_permease_C"/>
</dbReference>
<keyword evidence="2" id="KW-1003">Cell membrane</keyword>
<dbReference type="PANTHER" id="PTHR30572">
    <property type="entry name" value="MEMBRANE COMPONENT OF TRANSPORTER-RELATED"/>
    <property type="match status" value="1"/>
</dbReference>
<sequence length="806" mass="91031">MFRSYWKIALRNLWKNKGFSALNIIGLSTGLAVCLLIVLYVVDEWGYDRYNQKAARTYRVDADIYFNNTQFRAAVTPEPLGAALVREYPQIEAMTRLNYQGDILVKKGNENIQDHEAVYADSTFFKVFTVPLLAGNPENALEEPHSIVIDETTARKYFGHTDVVGKTLYVDNTTNCKITGVFRDIPRQSHFHFRFIRPLTDTWRGNAEYWLSNNIHTYVIAKEGVSQPQLQGYVNTVVNKYVGKQIADELKASLSDLAQQGNYFKYPLMRLTDIHLDSDLSFEFEANGNRSYVTIFSVVAVFILLVACINFMNLSTARSANRAKEVGIKKVLGSLRRQLVLQFLTESLLLSFLSLVLAIGLALLLLPLFNQLSGKTMLLRSLSGTWLIPFLLLLVFLVGCLAGSYPAFYLSAFKPILVLKGKLNAGFKRSYFRNSLVVLQFCISIVLIIGTLVIYQQLEFIRNRKIGYNRDQVLILQNTGPLGDNTKAFTESVRKLAGIEGVSSSADMPTAVGFDESAWFRDASFDAARAVITTNFYVDDRYIPTLGMEMVSGRNFSVDFPTDSFAVILNEAAVKLYGFKEPLKEMIYRPWGNEGKRTPFHVIGVVRDFNFSSMHTRVQPLAMQWSENRGRIAVRLKTTDIAGALRQIEEKWKSMAQGQPFQYTFMDADFEKTYHAEQRTGKLFMIFSILAIFIAALGLLGLATYAAEQRTREIGIRKVMGADIAGVVMLLSREFALLVLMASVIAFPLAWYAMHRWLENFAYRVEIRWWVFLQAGLFAFAIAILTVGFQGLKAALANPVNSLRAD</sequence>
<feature type="transmembrane region" description="Helical" evidence="6">
    <location>
        <begin position="292"/>
        <end position="314"/>
    </location>
</feature>
<comment type="caution">
    <text evidence="9">The sequence shown here is derived from an EMBL/GenBank/DDBJ whole genome shotgun (WGS) entry which is preliminary data.</text>
</comment>
<evidence type="ECO:0000256" key="2">
    <source>
        <dbReference type="ARBA" id="ARBA00022475"/>
    </source>
</evidence>
<dbReference type="GO" id="GO:0022857">
    <property type="term" value="F:transmembrane transporter activity"/>
    <property type="evidence" value="ECO:0007669"/>
    <property type="project" value="TreeGrafter"/>
</dbReference>
<name>A0A0E9MXS7_9BACT</name>
<feature type="domain" description="ABC3 transporter permease C-terminal" evidence="7">
    <location>
        <begin position="298"/>
        <end position="411"/>
    </location>
</feature>
<feature type="transmembrane region" description="Helical" evidence="6">
    <location>
        <begin position="735"/>
        <end position="755"/>
    </location>
</feature>
<evidence type="ECO:0000313" key="10">
    <source>
        <dbReference type="Proteomes" id="UP000033121"/>
    </source>
</evidence>
<dbReference type="Pfam" id="PF02687">
    <property type="entry name" value="FtsX"/>
    <property type="match status" value="2"/>
</dbReference>
<feature type="transmembrane region" description="Helical" evidence="6">
    <location>
        <begin position="767"/>
        <end position="789"/>
    </location>
</feature>
<dbReference type="Proteomes" id="UP000033121">
    <property type="component" value="Unassembled WGS sequence"/>
</dbReference>
<dbReference type="EMBL" id="BBWV01000001">
    <property type="protein sequence ID" value="GAO41925.1"/>
    <property type="molecule type" value="Genomic_DNA"/>
</dbReference>
<feature type="domain" description="ABC3 transporter permease C-terminal" evidence="7">
    <location>
        <begin position="685"/>
        <end position="795"/>
    </location>
</feature>
<organism evidence="9 10">
    <name type="scientific">Flavihumibacter petaseus NBRC 106054</name>
    <dbReference type="NCBI Taxonomy" id="1220578"/>
    <lineage>
        <taxon>Bacteria</taxon>
        <taxon>Pseudomonadati</taxon>
        <taxon>Bacteroidota</taxon>
        <taxon>Chitinophagia</taxon>
        <taxon>Chitinophagales</taxon>
        <taxon>Chitinophagaceae</taxon>
        <taxon>Flavihumibacter</taxon>
    </lineage>
</organism>
<comment type="subcellular location">
    <subcellularLocation>
        <location evidence="1">Cell membrane</location>
        <topology evidence="1">Multi-pass membrane protein</topology>
    </subcellularLocation>
</comment>
<dbReference type="PANTHER" id="PTHR30572:SF18">
    <property type="entry name" value="ABC-TYPE MACROLIDE FAMILY EXPORT SYSTEM PERMEASE COMPONENT 2"/>
    <property type="match status" value="1"/>
</dbReference>
<feature type="transmembrane region" description="Helical" evidence="6">
    <location>
        <begin position="386"/>
        <end position="410"/>
    </location>
</feature>
<evidence type="ECO:0000256" key="5">
    <source>
        <dbReference type="ARBA" id="ARBA00023136"/>
    </source>
</evidence>
<keyword evidence="3 6" id="KW-0812">Transmembrane</keyword>
<feature type="domain" description="MacB-like periplasmic core" evidence="8">
    <location>
        <begin position="442"/>
        <end position="649"/>
    </location>
</feature>
<evidence type="ECO:0000259" key="8">
    <source>
        <dbReference type="Pfam" id="PF12704"/>
    </source>
</evidence>
<dbReference type="AlphaFoldDB" id="A0A0E9MXS7"/>
<keyword evidence="4 6" id="KW-1133">Transmembrane helix</keyword>
<evidence type="ECO:0000259" key="7">
    <source>
        <dbReference type="Pfam" id="PF02687"/>
    </source>
</evidence>
<keyword evidence="5 6" id="KW-0472">Membrane</keyword>
<evidence type="ECO:0000313" key="9">
    <source>
        <dbReference type="EMBL" id="GAO41925.1"/>
    </source>
</evidence>
<feature type="domain" description="MacB-like periplasmic core" evidence="8">
    <location>
        <begin position="20"/>
        <end position="234"/>
    </location>
</feature>
<protein>
    <submittedName>
        <fullName evidence="9">Putative ABC transporter permease protein</fullName>
    </submittedName>
</protein>
<evidence type="ECO:0000256" key="1">
    <source>
        <dbReference type="ARBA" id="ARBA00004651"/>
    </source>
</evidence>
<evidence type="ECO:0000256" key="4">
    <source>
        <dbReference type="ARBA" id="ARBA00022989"/>
    </source>
</evidence>
<reference evidence="9 10" key="1">
    <citation type="submission" date="2015-04" db="EMBL/GenBank/DDBJ databases">
        <title>Whole genome shotgun sequence of Flavihumibacter petaseus NBRC 106054.</title>
        <authorList>
            <person name="Miyazawa S."/>
            <person name="Hosoyama A."/>
            <person name="Hashimoto M."/>
            <person name="Noguchi M."/>
            <person name="Tsuchikane K."/>
            <person name="Ohji S."/>
            <person name="Yamazoe A."/>
            <person name="Ichikawa N."/>
            <person name="Kimura A."/>
            <person name="Fujita N."/>
        </authorList>
    </citation>
    <scope>NUCLEOTIDE SEQUENCE [LARGE SCALE GENOMIC DNA]</scope>
    <source>
        <strain evidence="9 10">NBRC 106054</strain>
    </source>
</reference>
<evidence type="ECO:0000256" key="3">
    <source>
        <dbReference type="ARBA" id="ARBA00022692"/>
    </source>
</evidence>
<feature type="transmembrane region" description="Helical" evidence="6">
    <location>
        <begin position="339"/>
        <end position="366"/>
    </location>
</feature>
<proteinExistence type="predicted"/>
<feature type="transmembrane region" description="Helical" evidence="6">
    <location>
        <begin position="21"/>
        <end position="42"/>
    </location>
</feature>
<dbReference type="OrthoDB" id="5933722at2"/>
<evidence type="ECO:0000256" key="6">
    <source>
        <dbReference type="SAM" id="Phobius"/>
    </source>
</evidence>
<dbReference type="STRING" id="1220578.FPE01S_01_09400"/>
<dbReference type="GO" id="GO:0005886">
    <property type="term" value="C:plasma membrane"/>
    <property type="evidence" value="ECO:0007669"/>
    <property type="project" value="UniProtKB-SubCell"/>
</dbReference>
<dbReference type="InterPro" id="IPR025857">
    <property type="entry name" value="MacB_PCD"/>
</dbReference>
<accession>A0A0E9MXS7</accession>
<feature type="transmembrane region" description="Helical" evidence="6">
    <location>
        <begin position="431"/>
        <end position="455"/>
    </location>
</feature>
<dbReference type="RefSeq" id="WP_046367700.1">
    <property type="nucleotide sequence ID" value="NZ_BBWV01000001.1"/>
</dbReference>
<feature type="transmembrane region" description="Helical" evidence="6">
    <location>
        <begin position="683"/>
        <end position="707"/>
    </location>
</feature>
<keyword evidence="10" id="KW-1185">Reference proteome</keyword>
<gene>
    <name evidence="9" type="ORF">FPE01S_01_09400</name>
</gene>